<dbReference type="Proteomes" id="UP000037727">
    <property type="component" value="Unassembled WGS sequence"/>
</dbReference>
<evidence type="ECO:0000313" key="1">
    <source>
        <dbReference type="EMBL" id="KOY62565.1"/>
    </source>
</evidence>
<gene>
    <name evidence="1" type="ORF">AM629_07780</name>
</gene>
<evidence type="ECO:0000313" key="2">
    <source>
        <dbReference type="Proteomes" id="UP000037727"/>
    </source>
</evidence>
<sequence>MQFYLYYLGLKSQSGLVSQTLHNFQHSAKFRSEVKRERDVLRYRLTCKSIDAQYQDNSTTLTAISLIFIAEIIYRGNVIGLCDNLGIGFTQRLSLPSTSSTTLLTQGA</sequence>
<organism evidence="1 2">
    <name type="scientific">Photorhabdus heterorhabditis</name>
    <dbReference type="NCBI Taxonomy" id="880156"/>
    <lineage>
        <taxon>Bacteria</taxon>
        <taxon>Pseudomonadati</taxon>
        <taxon>Pseudomonadota</taxon>
        <taxon>Gammaproteobacteria</taxon>
        <taxon>Enterobacterales</taxon>
        <taxon>Morganellaceae</taxon>
        <taxon>Photorhabdus</taxon>
    </lineage>
</organism>
<reference evidence="1 2" key="1">
    <citation type="submission" date="2015-09" db="EMBL/GenBank/DDBJ databases">
        <title>Draft genome sequence and assembly of Photorhabdus sp. VMG, a bacterial symbiont associated with Heterorhabditis zealandica.</title>
        <authorList>
            <person name="Naidoo S."/>
            <person name="Featherston J."/>
            <person name="Mothupi B."/>
            <person name="Gray V.M."/>
        </authorList>
    </citation>
    <scope>NUCLEOTIDE SEQUENCE [LARGE SCALE GENOMIC DNA]</scope>
    <source>
        <strain evidence="1 2">VMG</strain>
    </source>
</reference>
<name>A0ABR5KD74_9GAMM</name>
<proteinExistence type="predicted"/>
<comment type="caution">
    <text evidence="1">The sequence shown here is derived from an EMBL/GenBank/DDBJ whole genome shotgun (WGS) entry which is preliminary data.</text>
</comment>
<keyword evidence="2" id="KW-1185">Reference proteome</keyword>
<accession>A0ABR5KD74</accession>
<protein>
    <submittedName>
        <fullName evidence="1">Uncharacterized protein</fullName>
    </submittedName>
</protein>
<dbReference type="EMBL" id="LJCS01000015">
    <property type="protein sequence ID" value="KOY62565.1"/>
    <property type="molecule type" value="Genomic_DNA"/>
</dbReference>